<protein>
    <submittedName>
        <fullName evidence="4">Glycosyltransferase</fullName>
    </submittedName>
</protein>
<evidence type="ECO:0000259" key="2">
    <source>
        <dbReference type="Pfam" id="PF00534"/>
    </source>
</evidence>
<gene>
    <name evidence="4" type="ORF">M3I01_014965</name>
</gene>
<dbReference type="EMBL" id="JAMZEG020000003">
    <property type="protein sequence ID" value="MDE8604179.1"/>
    <property type="molecule type" value="Genomic_DNA"/>
</dbReference>
<keyword evidence="1" id="KW-1133">Transmembrane helix</keyword>
<dbReference type="Gene3D" id="3.40.50.2000">
    <property type="entry name" value="Glycogen Phosphorylase B"/>
    <property type="match status" value="2"/>
</dbReference>
<accession>A0ABT5WH80</accession>
<sequence length="393" mass="44191">MKIAVVVNCLKVGGMERVACNLSDAFAKQGHDTHLIYLKNRKVDVSPNDPRVTLHLFALQRMVMLSGIGCIWLVLCKLLNVIFRKTFVLFFAYAEAIAFSYKLKQLEKKIGRFDLIVFRGQGTFSHIWPLQDPRFVFVCESMQNKAHYGAHSKRIFSWLFSNRRMVCVSEAATSSFIDLIQTYNIPCKSVSTISNPNDYKKIRQDASIASDDVDYHTKPYILGLGRLVNGKNFPLLIDAYHYAREHFDIQQDLVIVGEGRERATIEKKIKQLGLETSAFLKGQQSNPFPWYKGADVFVLSSKSEGLGMVIIEALACGTPVVATNCPGGVCDIMQGELSRYLAEQTVISLAEKIALALEKDQSVAWSQDVAKSLEKFDGEFIVKQYCDAYLSHS</sequence>
<dbReference type="Proteomes" id="UP001139522">
    <property type="component" value="Unassembled WGS sequence"/>
</dbReference>
<keyword evidence="1" id="KW-0812">Transmembrane</keyword>
<keyword evidence="5" id="KW-1185">Reference proteome</keyword>
<feature type="domain" description="Glycosyl transferase family 1" evidence="2">
    <location>
        <begin position="215"/>
        <end position="361"/>
    </location>
</feature>
<reference evidence="4" key="1">
    <citation type="submission" date="2023-01" db="EMBL/GenBank/DDBJ databases">
        <title>Psychroserpens sp. MSW6 and Marinomonas sp. RSW2, isolated from seawater.</title>
        <authorList>
            <person name="Kristyanto S."/>
            <person name="Jung J."/>
            <person name="Kim J.M."/>
            <person name="Jeon C.O."/>
        </authorList>
    </citation>
    <scope>NUCLEOTIDE SEQUENCE</scope>
    <source>
        <strain evidence="4">RSW2</strain>
    </source>
</reference>
<feature type="transmembrane region" description="Helical" evidence="1">
    <location>
        <begin position="54"/>
        <end position="75"/>
    </location>
</feature>
<feature type="domain" description="Glycosyltransferase subfamily 4-like N-terminal" evidence="3">
    <location>
        <begin position="12"/>
        <end position="196"/>
    </location>
</feature>
<proteinExistence type="predicted"/>
<comment type="caution">
    <text evidence="4">The sequence shown here is derived from an EMBL/GenBank/DDBJ whole genome shotgun (WGS) entry which is preliminary data.</text>
</comment>
<evidence type="ECO:0000256" key="1">
    <source>
        <dbReference type="SAM" id="Phobius"/>
    </source>
</evidence>
<dbReference type="InterPro" id="IPR028098">
    <property type="entry name" value="Glyco_trans_4-like_N"/>
</dbReference>
<name>A0ABT5WH80_9GAMM</name>
<dbReference type="RefSeq" id="WP_255896685.1">
    <property type="nucleotide sequence ID" value="NZ_JAMZEG020000003.1"/>
</dbReference>
<dbReference type="Pfam" id="PF00534">
    <property type="entry name" value="Glycos_transf_1"/>
    <property type="match status" value="1"/>
</dbReference>
<dbReference type="PANTHER" id="PTHR12526:SF630">
    <property type="entry name" value="GLYCOSYLTRANSFERASE"/>
    <property type="match status" value="1"/>
</dbReference>
<dbReference type="SUPFAM" id="SSF53756">
    <property type="entry name" value="UDP-Glycosyltransferase/glycogen phosphorylase"/>
    <property type="match status" value="1"/>
</dbReference>
<dbReference type="InterPro" id="IPR001296">
    <property type="entry name" value="Glyco_trans_1"/>
</dbReference>
<dbReference type="PANTHER" id="PTHR12526">
    <property type="entry name" value="GLYCOSYLTRANSFERASE"/>
    <property type="match status" value="1"/>
</dbReference>
<evidence type="ECO:0000259" key="3">
    <source>
        <dbReference type="Pfam" id="PF13439"/>
    </source>
</evidence>
<evidence type="ECO:0000313" key="4">
    <source>
        <dbReference type="EMBL" id="MDE8604179.1"/>
    </source>
</evidence>
<organism evidence="4 5">
    <name type="scientific">Marinomonas maritima</name>
    <dbReference type="NCBI Taxonomy" id="2940935"/>
    <lineage>
        <taxon>Bacteria</taxon>
        <taxon>Pseudomonadati</taxon>
        <taxon>Pseudomonadota</taxon>
        <taxon>Gammaproteobacteria</taxon>
        <taxon>Oceanospirillales</taxon>
        <taxon>Oceanospirillaceae</taxon>
        <taxon>Marinomonas</taxon>
    </lineage>
</organism>
<keyword evidence="1" id="KW-0472">Membrane</keyword>
<dbReference type="CDD" id="cd03811">
    <property type="entry name" value="GT4_GT28_WabH-like"/>
    <property type="match status" value="1"/>
</dbReference>
<dbReference type="Pfam" id="PF13439">
    <property type="entry name" value="Glyco_transf_4"/>
    <property type="match status" value="1"/>
</dbReference>
<evidence type="ECO:0000313" key="5">
    <source>
        <dbReference type="Proteomes" id="UP001139522"/>
    </source>
</evidence>